<dbReference type="Gramene" id="rna-AYBTSS11_LOCUS22031">
    <property type="protein sequence ID" value="CAJ1969025.1"/>
    <property type="gene ID" value="gene-AYBTSS11_LOCUS22031"/>
</dbReference>
<keyword evidence="2" id="KW-1185">Reference proteome</keyword>
<protein>
    <submittedName>
        <fullName evidence="1">Uncharacterized protein</fullName>
    </submittedName>
</protein>
<dbReference type="Proteomes" id="UP001189624">
    <property type="component" value="Chromosome 7"/>
</dbReference>
<organism evidence="1 2">
    <name type="scientific">Sphenostylis stenocarpa</name>
    <dbReference type="NCBI Taxonomy" id="92480"/>
    <lineage>
        <taxon>Eukaryota</taxon>
        <taxon>Viridiplantae</taxon>
        <taxon>Streptophyta</taxon>
        <taxon>Embryophyta</taxon>
        <taxon>Tracheophyta</taxon>
        <taxon>Spermatophyta</taxon>
        <taxon>Magnoliopsida</taxon>
        <taxon>eudicotyledons</taxon>
        <taxon>Gunneridae</taxon>
        <taxon>Pentapetalae</taxon>
        <taxon>rosids</taxon>
        <taxon>fabids</taxon>
        <taxon>Fabales</taxon>
        <taxon>Fabaceae</taxon>
        <taxon>Papilionoideae</taxon>
        <taxon>50 kb inversion clade</taxon>
        <taxon>NPAAA clade</taxon>
        <taxon>indigoferoid/millettioid clade</taxon>
        <taxon>Phaseoleae</taxon>
        <taxon>Sphenostylis</taxon>
    </lineage>
</organism>
<proteinExistence type="predicted"/>
<sequence>MRDDENPKHGSFQTQQNWQLLSLGVGSTSAINSPSVGLLPVETWKASLLNSDPFPGTLDFQSLLGLLFVKLH</sequence>
<evidence type="ECO:0000313" key="2">
    <source>
        <dbReference type="Proteomes" id="UP001189624"/>
    </source>
</evidence>
<evidence type="ECO:0000313" key="1">
    <source>
        <dbReference type="EMBL" id="CAJ1969025.1"/>
    </source>
</evidence>
<accession>A0AA86SWN5</accession>
<reference evidence="1" key="1">
    <citation type="submission" date="2023-10" db="EMBL/GenBank/DDBJ databases">
        <authorList>
            <person name="Domelevo Entfellner J.-B."/>
        </authorList>
    </citation>
    <scope>NUCLEOTIDE SEQUENCE</scope>
</reference>
<gene>
    <name evidence="1" type="ORF">AYBTSS11_LOCUS22031</name>
</gene>
<dbReference type="AlphaFoldDB" id="A0AA86SWN5"/>
<name>A0AA86SWN5_9FABA</name>
<dbReference type="EMBL" id="OY731404">
    <property type="protein sequence ID" value="CAJ1969025.1"/>
    <property type="molecule type" value="Genomic_DNA"/>
</dbReference>